<keyword evidence="3" id="KW-1185">Reference proteome</keyword>
<name>A0ABT2C764_9BURK</name>
<comment type="caution">
    <text evidence="2">The sequence shown here is derived from an EMBL/GenBank/DDBJ whole genome shotgun (WGS) entry which is preliminary data.</text>
</comment>
<sequence>MSRTITALFDTRADAEAGRQRLLDANIDMDNVNIYDKSSIGETGYSSPAAPGMWASIKNAFLPEEDRHVYEEGVRRGGLLLVADVDDDEVDEAVRALEDGHLGSVDIDERANQWKSEGWVPPVTGAAGAATVAAADRDAPAAGTTGGEAHVPVVEEQLIVGKREVERGGVRVRSYMTEQPVHEQIRLREERVNVERHAVDRPADADALREQAIEVRATGEEAVVQKTARVVEEVLVGKEVTQRQENVSDTVRHTEVQVERLGGSAQADDTYYRTHYASTYGAAGGSYDDYAPAYSYGTQMRSDARYQGRQWDDVEPDLRTDWESSHGSAAGSTWEKVKAAVRHGWDKVTR</sequence>
<dbReference type="PANTHER" id="PTHR38463">
    <property type="entry name" value="STRESS RESPONSE PROTEIN YSNF"/>
    <property type="match status" value="1"/>
</dbReference>
<dbReference type="Pfam" id="PF09557">
    <property type="entry name" value="DUF2382"/>
    <property type="match status" value="1"/>
</dbReference>
<proteinExistence type="predicted"/>
<feature type="domain" description="DUF2382" evidence="1">
    <location>
        <begin position="152"/>
        <end position="258"/>
    </location>
</feature>
<dbReference type="EMBL" id="JANUHC010000013">
    <property type="protein sequence ID" value="MCS0633186.1"/>
    <property type="molecule type" value="Genomic_DNA"/>
</dbReference>
<accession>A0ABT2C764</accession>
<reference evidence="2" key="1">
    <citation type="submission" date="2022-08" db="EMBL/GenBank/DDBJ databases">
        <title>Reclassification of Massilia species as members of the genera Telluria, Duganella, Pseudoduganella, Mokoshia gen. nov. and Zemynaea gen. nov. using orthogonal and non-orthogonal genome-based approaches.</title>
        <authorList>
            <person name="Bowman J.P."/>
        </authorList>
    </citation>
    <scope>NUCLEOTIDE SEQUENCE</scope>
    <source>
        <strain evidence="2">LMG 11547</strain>
    </source>
</reference>
<protein>
    <submittedName>
        <fullName evidence="2">YsnF/AvaK domain-containing protein</fullName>
    </submittedName>
</protein>
<evidence type="ECO:0000313" key="2">
    <source>
        <dbReference type="EMBL" id="MCS0633186.1"/>
    </source>
</evidence>
<dbReference type="InterPro" id="IPR019060">
    <property type="entry name" value="DUF2382"/>
</dbReference>
<organism evidence="2 3">
    <name type="scientific">Telluria mixta</name>
    <dbReference type="NCBI Taxonomy" id="34071"/>
    <lineage>
        <taxon>Bacteria</taxon>
        <taxon>Pseudomonadati</taxon>
        <taxon>Pseudomonadota</taxon>
        <taxon>Betaproteobacteria</taxon>
        <taxon>Burkholderiales</taxon>
        <taxon>Oxalobacteraceae</taxon>
        <taxon>Telluria group</taxon>
        <taxon>Telluria</taxon>
    </lineage>
</organism>
<dbReference type="PANTHER" id="PTHR38463:SF1">
    <property type="entry name" value="STRESS RESPONSE PROTEIN YSNF"/>
    <property type="match status" value="1"/>
</dbReference>
<evidence type="ECO:0000313" key="3">
    <source>
        <dbReference type="Proteomes" id="UP001165263"/>
    </source>
</evidence>
<gene>
    <name evidence="2" type="ORF">NX786_28010</name>
</gene>
<evidence type="ECO:0000259" key="1">
    <source>
        <dbReference type="Pfam" id="PF09557"/>
    </source>
</evidence>
<dbReference type="InterPro" id="IPR052967">
    <property type="entry name" value="Stress_Response_Assoc"/>
</dbReference>
<dbReference type="Proteomes" id="UP001165263">
    <property type="component" value="Unassembled WGS sequence"/>
</dbReference>
<dbReference type="RefSeq" id="WP_259452170.1">
    <property type="nucleotide sequence ID" value="NZ_CP119520.1"/>
</dbReference>